<accession>A0A9P4K4W6</accession>
<feature type="region of interest" description="Disordered" evidence="1">
    <location>
        <begin position="579"/>
        <end position="667"/>
    </location>
</feature>
<evidence type="ECO:0000313" key="4">
    <source>
        <dbReference type="Proteomes" id="UP000800093"/>
    </source>
</evidence>
<evidence type="ECO:0000259" key="2">
    <source>
        <dbReference type="PROSITE" id="PS50097"/>
    </source>
</evidence>
<protein>
    <recommendedName>
        <fullName evidence="2">BTB domain-containing protein</fullName>
    </recommendedName>
</protein>
<dbReference type="SUPFAM" id="SSF54695">
    <property type="entry name" value="POZ domain"/>
    <property type="match status" value="1"/>
</dbReference>
<feature type="compositionally biased region" description="Basic and acidic residues" evidence="1">
    <location>
        <begin position="485"/>
        <end position="495"/>
    </location>
</feature>
<dbReference type="Pfam" id="PF00651">
    <property type="entry name" value="BTB"/>
    <property type="match status" value="1"/>
</dbReference>
<feature type="compositionally biased region" description="Polar residues" evidence="1">
    <location>
        <begin position="657"/>
        <end position="667"/>
    </location>
</feature>
<dbReference type="InterPro" id="IPR011333">
    <property type="entry name" value="SKP1/BTB/POZ_sf"/>
</dbReference>
<proteinExistence type="predicted"/>
<dbReference type="OrthoDB" id="194443at2759"/>
<evidence type="ECO:0000256" key="1">
    <source>
        <dbReference type="SAM" id="MobiDB-lite"/>
    </source>
</evidence>
<comment type="caution">
    <text evidence="3">The sequence shown here is derived from an EMBL/GenBank/DDBJ whole genome shotgun (WGS) entry which is preliminary data.</text>
</comment>
<feature type="region of interest" description="Disordered" evidence="1">
    <location>
        <begin position="342"/>
        <end position="495"/>
    </location>
</feature>
<name>A0A9P4K4W6_9PLEO</name>
<feature type="domain" description="BTB" evidence="2">
    <location>
        <begin position="121"/>
        <end position="187"/>
    </location>
</feature>
<dbReference type="PANTHER" id="PTHR47843">
    <property type="entry name" value="BTB DOMAIN-CONTAINING PROTEIN-RELATED"/>
    <property type="match status" value="1"/>
</dbReference>
<dbReference type="PANTHER" id="PTHR47843:SF2">
    <property type="entry name" value="BTB DOMAIN-CONTAINING PROTEIN"/>
    <property type="match status" value="1"/>
</dbReference>
<organism evidence="3 4">
    <name type="scientific">Lojkania enalia</name>
    <dbReference type="NCBI Taxonomy" id="147567"/>
    <lineage>
        <taxon>Eukaryota</taxon>
        <taxon>Fungi</taxon>
        <taxon>Dikarya</taxon>
        <taxon>Ascomycota</taxon>
        <taxon>Pezizomycotina</taxon>
        <taxon>Dothideomycetes</taxon>
        <taxon>Pleosporomycetidae</taxon>
        <taxon>Pleosporales</taxon>
        <taxon>Pleosporales incertae sedis</taxon>
        <taxon>Lojkania</taxon>
    </lineage>
</organism>
<dbReference type="EMBL" id="ML986644">
    <property type="protein sequence ID" value="KAF2262178.1"/>
    <property type="molecule type" value="Genomic_DNA"/>
</dbReference>
<dbReference type="Proteomes" id="UP000800093">
    <property type="component" value="Unassembled WGS sequence"/>
</dbReference>
<dbReference type="CDD" id="cd18186">
    <property type="entry name" value="BTB_POZ_ZBTB_KLHL-like"/>
    <property type="match status" value="1"/>
</dbReference>
<feature type="compositionally biased region" description="Pro residues" evidence="1">
    <location>
        <begin position="357"/>
        <end position="367"/>
    </location>
</feature>
<feature type="compositionally biased region" description="Polar residues" evidence="1">
    <location>
        <begin position="400"/>
        <end position="417"/>
    </location>
</feature>
<dbReference type="PROSITE" id="PS50097">
    <property type="entry name" value="BTB"/>
    <property type="match status" value="1"/>
</dbReference>
<reference evidence="4" key="1">
    <citation type="journal article" date="2020" name="Stud. Mycol.">
        <title>101 Dothideomycetes genomes: A test case for predicting lifestyles and emergence of pathogens.</title>
        <authorList>
            <person name="Haridas S."/>
            <person name="Albert R."/>
            <person name="Binder M."/>
            <person name="Bloem J."/>
            <person name="LaButti K."/>
            <person name="Salamov A."/>
            <person name="Andreopoulos B."/>
            <person name="Baker S."/>
            <person name="Barry K."/>
            <person name="Bills G."/>
            <person name="Bluhm B."/>
            <person name="Cannon C."/>
            <person name="Castanera R."/>
            <person name="Culley D."/>
            <person name="Daum C."/>
            <person name="Ezra D."/>
            <person name="Gonzalez J."/>
            <person name="Henrissat B."/>
            <person name="Kuo A."/>
            <person name="Liang C."/>
            <person name="Lipzen A."/>
            <person name="Lutzoni F."/>
            <person name="Magnuson J."/>
            <person name="Mondo S."/>
            <person name="Nolan M."/>
            <person name="Ohm R."/>
            <person name="Pangilinan J."/>
            <person name="Park H.-J."/>
            <person name="Ramirez L."/>
            <person name="Alfaro M."/>
            <person name="Sun H."/>
            <person name="Tritt A."/>
            <person name="Yoshinaga Y."/>
            <person name="Zwiers L.-H."/>
            <person name="Turgeon B."/>
            <person name="Goodwin S."/>
            <person name="Spatafora J."/>
            <person name="Crous P."/>
            <person name="Grigoriev I."/>
        </authorList>
    </citation>
    <scope>NUCLEOTIDE SEQUENCE [LARGE SCALE GENOMIC DNA]</scope>
    <source>
        <strain evidence="4">CBS 304.66</strain>
    </source>
</reference>
<feature type="compositionally biased region" description="Polar residues" evidence="1">
    <location>
        <begin position="458"/>
        <end position="474"/>
    </location>
</feature>
<gene>
    <name evidence="3" type="ORF">CC78DRAFT_535058</name>
</gene>
<dbReference type="InterPro" id="IPR000210">
    <property type="entry name" value="BTB/POZ_dom"/>
</dbReference>
<dbReference type="Gene3D" id="3.30.710.10">
    <property type="entry name" value="Potassium Channel Kv1.1, Chain A"/>
    <property type="match status" value="1"/>
</dbReference>
<sequence>MGHWQDWLIYYRDFAYNARRLRMANGNISDVPAATYAEYVPGFSDDSNLRSYGACSGAPKVTSLEDARSHALHENVPQVVEDRSGYLGLRPALVHRLHSRNLHVRAKAKLQHDRLLSGPLVDIYVGKSKRHWALHRNLLCHHSEFLESELQGDGGKRVDRLDLPEHEPSGFELLVKWMYQGRLDDVSDFVDSNQKYDYAVSCHKLYLLCERFNMPQLKNVAMDQYRKGLNEAQLVPDADEINEIYRKSPVGSPFRRLMTKIAARQIMDPGSERNIETYRECFEGNPEFAIDLVNAIKLGTGGMLFDDPTDVGNECDYHDHEAGPNCHIKGKSKVKQAIKTSARLRDPKFFKSEPSACPGPRPLPPHQPLQAQSPPLLPRQARRQDGMAAGPGPLRRRLTSPASSTVETSTENATATAPSPKELKDKLRKVTPPQQPPPSPALDDGSQELHQAHGDRPPSSSGESRQPLDSSASDTSDKGGTLKPIAEDTSPRRGIWDWARVGTGKLGIISRMPHPAIMTSKAANTAVSGALEGTRTAQTLGSFDDFSVPSMTSSNPENGALQQEVAAAKIESLGISNSTVDTGLVDPNSFAQTKGSSDDLVAGSTHGTPSPRAMREDDTSVPLTPSPQPRKKEPRDGSESTLSPQRIPKYKIALTSDILSPSRTPTS</sequence>
<keyword evidence="4" id="KW-1185">Reference proteome</keyword>
<evidence type="ECO:0000313" key="3">
    <source>
        <dbReference type="EMBL" id="KAF2262178.1"/>
    </source>
</evidence>
<dbReference type="AlphaFoldDB" id="A0A9P4K4W6"/>